<feature type="compositionally biased region" description="Basic and acidic residues" evidence="1">
    <location>
        <begin position="60"/>
        <end position="82"/>
    </location>
</feature>
<name>A0ABV4TPU8_9GAMM</name>
<keyword evidence="2" id="KW-1133">Transmembrane helix</keyword>
<proteinExistence type="predicted"/>
<evidence type="ECO:0000256" key="2">
    <source>
        <dbReference type="SAM" id="Phobius"/>
    </source>
</evidence>
<keyword evidence="2" id="KW-0472">Membrane</keyword>
<feature type="region of interest" description="Disordered" evidence="1">
    <location>
        <begin position="55"/>
        <end position="82"/>
    </location>
</feature>
<evidence type="ECO:0000313" key="3">
    <source>
        <dbReference type="EMBL" id="MFA9459340.1"/>
    </source>
</evidence>
<accession>A0ABV4TPU8</accession>
<evidence type="ECO:0000313" key="4">
    <source>
        <dbReference type="Proteomes" id="UP001575181"/>
    </source>
</evidence>
<dbReference type="InterPro" id="IPR008621">
    <property type="entry name" value="Cbb3-typ_cyt_oxidase_comp"/>
</dbReference>
<dbReference type="RefSeq" id="WP_373654130.1">
    <property type="nucleotide sequence ID" value="NZ_JBGUAW010000001.1"/>
</dbReference>
<dbReference type="Pfam" id="PF05545">
    <property type="entry name" value="FixQ"/>
    <property type="match status" value="1"/>
</dbReference>
<reference evidence="3 4" key="1">
    <citation type="submission" date="2024-08" db="EMBL/GenBank/DDBJ databases">
        <title>Whole-genome sequencing of halo(alkali)philic microorganisms from hypersaline lakes.</title>
        <authorList>
            <person name="Sorokin D.Y."/>
            <person name="Merkel A.Y."/>
            <person name="Messina E."/>
            <person name="Yakimov M."/>
        </authorList>
    </citation>
    <scope>NUCLEOTIDE SEQUENCE [LARGE SCALE GENOMIC DNA]</scope>
    <source>
        <strain evidence="3 4">Cl-TMA</strain>
    </source>
</reference>
<dbReference type="EMBL" id="JBGUAW010000001">
    <property type="protein sequence ID" value="MFA9459340.1"/>
    <property type="molecule type" value="Genomic_DNA"/>
</dbReference>
<dbReference type="Proteomes" id="UP001575181">
    <property type="component" value="Unassembled WGS sequence"/>
</dbReference>
<gene>
    <name evidence="3" type="ORF">ACERLL_00680</name>
</gene>
<keyword evidence="4" id="KW-1185">Reference proteome</keyword>
<comment type="caution">
    <text evidence="3">The sequence shown here is derived from an EMBL/GenBank/DDBJ whole genome shotgun (WGS) entry which is preliminary data.</text>
</comment>
<protein>
    <submittedName>
        <fullName evidence="3">Cbb3-type cytochrome oxidase subunit 3</fullName>
    </submittedName>
</protein>
<keyword evidence="2" id="KW-0812">Transmembrane</keyword>
<feature type="transmembrane region" description="Helical" evidence="2">
    <location>
        <begin position="20"/>
        <end position="39"/>
    </location>
</feature>
<organism evidence="3 4">
    <name type="scientific">Thiohalorhabdus methylotrophus</name>
    <dbReference type="NCBI Taxonomy" id="3242694"/>
    <lineage>
        <taxon>Bacteria</taxon>
        <taxon>Pseudomonadati</taxon>
        <taxon>Pseudomonadota</taxon>
        <taxon>Gammaproteobacteria</taxon>
        <taxon>Thiohalorhabdales</taxon>
        <taxon>Thiohalorhabdaceae</taxon>
        <taxon>Thiohalorhabdus</taxon>
    </lineage>
</organism>
<sequence>MTELFAWFSDALTDMQKAGQIATVIFFAVFTAILVYVFTGKKRKKRFDSYRYIPLDDDEQKGSGKDETGEGERKGSAEDGQQ</sequence>
<evidence type="ECO:0000256" key="1">
    <source>
        <dbReference type="SAM" id="MobiDB-lite"/>
    </source>
</evidence>